<gene>
    <name evidence="2" type="ORF">GCM10023213_07230</name>
</gene>
<accession>A0ABP9NV08</accession>
<organism evidence="2 3">
    <name type="scientific">Prosthecobacter algae</name>
    <dbReference type="NCBI Taxonomy" id="1144682"/>
    <lineage>
        <taxon>Bacteria</taxon>
        <taxon>Pseudomonadati</taxon>
        <taxon>Verrucomicrobiota</taxon>
        <taxon>Verrucomicrobiia</taxon>
        <taxon>Verrucomicrobiales</taxon>
        <taxon>Verrucomicrobiaceae</taxon>
        <taxon>Prosthecobacter</taxon>
    </lineage>
</organism>
<reference evidence="3" key="1">
    <citation type="journal article" date="2019" name="Int. J. Syst. Evol. Microbiol.">
        <title>The Global Catalogue of Microorganisms (GCM) 10K type strain sequencing project: providing services to taxonomists for standard genome sequencing and annotation.</title>
        <authorList>
            <consortium name="The Broad Institute Genomics Platform"/>
            <consortium name="The Broad Institute Genome Sequencing Center for Infectious Disease"/>
            <person name="Wu L."/>
            <person name="Ma J."/>
        </authorList>
    </citation>
    <scope>NUCLEOTIDE SEQUENCE [LARGE SCALE GENOMIC DNA]</scope>
    <source>
        <strain evidence="3">JCM 18053</strain>
    </source>
</reference>
<dbReference type="EMBL" id="BAABIA010000002">
    <property type="protein sequence ID" value="GAA5134892.1"/>
    <property type="molecule type" value="Genomic_DNA"/>
</dbReference>
<proteinExistence type="predicted"/>
<dbReference type="Proteomes" id="UP001499852">
    <property type="component" value="Unassembled WGS sequence"/>
</dbReference>
<protein>
    <recommendedName>
        <fullName evidence="4">Plasmid stabilization system protein ParE</fullName>
    </recommendedName>
</protein>
<evidence type="ECO:0008006" key="4">
    <source>
        <dbReference type="Google" id="ProtNLM"/>
    </source>
</evidence>
<dbReference type="RefSeq" id="WP_345735007.1">
    <property type="nucleotide sequence ID" value="NZ_BAABIA010000002.1"/>
</dbReference>
<evidence type="ECO:0000313" key="3">
    <source>
        <dbReference type="Proteomes" id="UP001499852"/>
    </source>
</evidence>
<evidence type="ECO:0000313" key="2">
    <source>
        <dbReference type="EMBL" id="GAA5134892.1"/>
    </source>
</evidence>
<keyword evidence="1" id="KW-1277">Toxin-antitoxin system</keyword>
<dbReference type="Gene3D" id="3.30.2310.20">
    <property type="entry name" value="RelE-like"/>
    <property type="match status" value="1"/>
</dbReference>
<comment type="caution">
    <text evidence="2">The sequence shown here is derived from an EMBL/GenBank/DDBJ whole genome shotgun (WGS) entry which is preliminary data.</text>
</comment>
<keyword evidence="3" id="KW-1185">Reference proteome</keyword>
<dbReference type="SUPFAM" id="SSF143011">
    <property type="entry name" value="RelE-like"/>
    <property type="match status" value="1"/>
</dbReference>
<dbReference type="Pfam" id="PF05016">
    <property type="entry name" value="ParE_toxin"/>
    <property type="match status" value="1"/>
</dbReference>
<sequence length="107" mass="12779">MSFRVEYSLHAQSELVDAYLWIKERAPLAAEKWREELIGKVDELALNPLRHPVAPESEKFAREIRLLLFRKRRSQFRIYYTIDKKRVVILSVRRSARKPLEEGDLEL</sequence>
<evidence type="ECO:0000256" key="1">
    <source>
        <dbReference type="ARBA" id="ARBA00022649"/>
    </source>
</evidence>
<name>A0ABP9NV08_9BACT</name>
<dbReference type="InterPro" id="IPR007712">
    <property type="entry name" value="RelE/ParE_toxin"/>
</dbReference>
<dbReference type="InterPro" id="IPR035093">
    <property type="entry name" value="RelE/ParE_toxin_dom_sf"/>
</dbReference>